<keyword evidence="3" id="KW-0408">Iron</keyword>
<keyword evidence="1" id="KW-0001">2Fe-2S</keyword>
<evidence type="ECO:0000256" key="3">
    <source>
        <dbReference type="ARBA" id="ARBA00023004"/>
    </source>
</evidence>
<evidence type="ECO:0000256" key="1">
    <source>
        <dbReference type="ARBA" id="ARBA00022714"/>
    </source>
</evidence>
<keyword evidence="11" id="KW-1185">Reference proteome</keyword>
<dbReference type="PRINTS" id="PR00162">
    <property type="entry name" value="RIESKE"/>
</dbReference>
<reference evidence="9 11" key="2">
    <citation type="submission" date="2017-12" db="EMBL/GenBank/DDBJ databases">
        <title>Comparative Functional Genomics of Dry Heat Resistant strains isolated from the Viking Spacecraft.</title>
        <authorList>
            <person name="Seuylemezian A."/>
            <person name="Cooper K."/>
            <person name="Vaishampayan P."/>
        </authorList>
    </citation>
    <scope>NUCLEOTIDE SEQUENCE [LARGE SCALE GENOMIC DNA]</scope>
    <source>
        <strain evidence="9 11">ATCC 29669</strain>
    </source>
</reference>
<dbReference type="InterPro" id="IPR014349">
    <property type="entry name" value="Rieske_Fe-S_prot"/>
</dbReference>
<proteinExistence type="predicted"/>
<sequence length="171" mass="18933">MKTWNRRQFISHSLKGTAGLFAISVLPIGLSACSTKKPIDMSSMANLGPLSELEKGEFPKKVPYKAKIKDAWVEQETSGFVYINKSEDDQALMIMSPICTHLGCVAGDADEEMNKEGIRFYCPCHGGQYDEFGINTGGPPPRPLDIFESYIQDGNVYISILNPIKREKPKG</sequence>
<dbReference type="GO" id="GO:0016020">
    <property type="term" value="C:membrane"/>
    <property type="evidence" value="ECO:0007669"/>
    <property type="project" value="InterPro"/>
</dbReference>
<keyword evidence="4" id="KW-0411">Iron-sulfur</keyword>
<dbReference type="PANTHER" id="PTHR10134">
    <property type="entry name" value="CYTOCHROME B-C1 COMPLEX SUBUNIT RIESKE, MITOCHONDRIAL"/>
    <property type="match status" value="1"/>
</dbReference>
<dbReference type="RefSeq" id="WP_101577884.1">
    <property type="nucleotide sequence ID" value="NZ_PGVA01000028.1"/>
</dbReference>
<evidence type="ECO:0000313" key="11">
    <source>
        <dbReference type="Proteomes" id="UP000235114"/>
    </source>
</evidence>
<dbReference type="SUPFAM" id="SSF50022">
    <property type="entry name" value="ISP domain"/>
    <property type="match status" value="1"/>
</dbReference>
<evidence type="ECO:0000313" key="10">
    <source>
        <dbReference type="Proteomes" id="UP000234951"/>
    </source>
</evidence>
<evidence type="ECO:0000256" key="5">
    <source>
        <dbReference type="ARBA" id="ARBA00023157"/>
    </source>
</evidence>
<dbReference type="Proteomes" id="UP000234951">
    <property type="component" value="Unassembled WGS sequence"/>
</dbReference>
<dbReference type="Proteomes" id="UP000235114">
    <property type="component" value="Unassembled WGS sequence"/>
</dbReference>
<organism evidence="8 10">
    <name type="scientific">Bacillus canaveralius</name>
    <dbReference type="NCBI Taxonomy" id="1403243"/>
    <lineage>
        <taxon>Bacteria</taxon>
        <taxon>Bacillati</taxon>
        <taxon>Bacillota</taxon>
        <taxon>Bacilli</taxon>
        <taxon>Bacillales</taxon>
        <taxon>Bacillaceae</taxon>
        <taxon>Bacillus</taxon>
    </lineage>
</organism>
<dbReference type="PROSITE" id="PS51257">
    <property type="entry name" value="PROKAR_LIPOPROTEIN"/>
    <property type="match status" value="1"/>
</dbReference>
<keyword evidence="2" id="KW-0479">Metal-binding</keyword>
<evidence type="ECO:0000313" key="8">
    <source>
        <dbReference type="EMBL" id="PLR82168.1"/>
    </source>
</evidence>
<evidence type="ECO:0000256" key="2">
    <source>
        <dbReference type="ARBA" id="ARBA00022723"/>
    </source>
</evidence>
<dbReference type="GO" id="GO:0004497">
    <property type="term" value="F:monooxygenase activity"/>
    <property type="evidence" value="ECO:0007669"/>
    <property type="project" value="UniProtKB-ARBA"/>
</dbReference>
<dbReference type="InterPro" id="IPR036922">
    <property type="entry name" value="Rieske_2Fe-2S_sf"/>
</dbReference>
<dbReference type="PROSITE" id="PS51296">
    <property type="entry name" value="RIESKE"/>
    <property type="match status" value="1"/>
</dbReference>
<dbReference type="AlphaFoldDB" id="A0A2N5GL38"/>
<protein>
    <submittedName>
        <fullName evidence="8">Menaquinol-cytochrome C reductase</fullName>
    </submittedName>
</protein>
<comment type="caution">
    <text evidence="8">The sequence shown here is derived from an EMBL/GenBank/DDBJ whole genome shotgun (WGS) entry which is preliminary data.</text>
</comment>
<dbReference type="OrthoDB" id="9767869at2"/>
<dbReference type="EMBL" id="PGVA01000028">
    <property type="protein sequence ID" value="PLR82168.1"/>
    <property type="molecule type" value="Genomic_DNA"/>
</dbReference>
<comment type="cofactor">
    <cofactor evidence="6">
        <name>[2Fe-2S] cluster</name>
        <dbReference type="ChEBI" id="CHEBI:190135"/>
    </cofactor>
</comment>
<evidence type="ECO:0000256" key="4">
    <source>
        <dbReference type="ARBA" id="ARBA00023014"/>
    </source>
</evidence>
<dbReference type="Gene3D" id="2.102.10.10">
    <property type="entry name" value="Rieske [2Fe-2S] iron-sulphur domain"/>
    <property type="match status" value="1"/>
</dbReference>
<dbReference type="GO" id="GO:0046872">
    <property type="term" value="F:metal ion binding"/>
    <property type="evidence" value="ECO:0007669"/>
    <property type="project" value="UniProtKB-KW"/>
</dbReference>
<evidence type="ECO:0000256" key="6">
    <source>
        <dbReference type="ARBA" id="ARBA00034078"/>
    </source>
</evidence>
<keyword evidence="5" id="KW-1015">Disulfide bond</keyword>
<dbReference type="InterPro" id="IPR005805">
    <property type="entry name" value="Rieske_Fe-S_prot_C"/>
</dbReference>
<name>A0A2N5GL38_9BACI</name>
<dbReference type="GO" id="GO:0051537">
    <property type="term" value="F:2 iron, 2 sulfur cluster binding"/>
    <property type="evidence" value="ECO:0007669"/>
    <property type="project" value="UniProtKB-KW"/>
</dbReference>
<feature type="domain" description="Rieske" evidence="7">
    <location>
        <begin position="88"/>
        <end position="158"/>
    </location>
</feature>
<accession>A0A2N5GL38</accession>
<dbReference type="GO" id="GO:0016705">
    <property type="term" value="F:oxidoreductase activity, acting on paired donors, with incorporation or reduction of molecular oxygen"/>
    <property type="evidence" value="ECO:0007669"/>
    <property type="project" value="UniProtKB-ARBA"/>
</dbReference>
<evidence type="ECO:0000259" key="7">
    <source>
        <dbReference type="PROSITE" id="PS51296"/>
    </source>
</evidence>
<dbReference type="EMBL" id="PGVD01000025">
    <property type="protein sequence ID" value="PLR97926.1"/>
    <property type="molecule type" value="Genomic_DNA"/>
</dbReference>
<evidence type="ECO:0000313" key="9">
    <source>
        <dbReference type="EMBL" id="PLR97926.1"/>
    </source>
</evidence>
<dbReference type="Pfam" id="PF00355">
    <property type="entry name" value="Rieske"/>
    <property type="match status" value="1"/>
</dbReference>
<gene>
    <name evidence="8" type="ORF">CU635_13475</name>
    <name evidence="9" type="ORF">CVD25_08865</name>
</gene>
<dbReference type="InterPro" id="IPR017941">
    <property type="entry name" value="Rieske_2Fe-2S"/>
</dbReference>
<reference evidence="8 10" key="1">
    <citation type="submission" date="2017-11" db="EMBL/GenBank/DDBJ databases">
        <title>Comparitive Functional Genomics of Dry Heat Resistant strains isolated from the Viking Spacecraft.</title>
        <authorList>
            <person name="Seuylemezian A."/>
            <person name="Cooper K."/>
            <person name="Vaishampayan P."/>
        </authorList>
    </citation>
    <scope>NUCLEOTIDE SEQUENCE [LARGE SCALE GENOMIC DNA]</scope>
    <source>
        <strain evidence="8 10">M4.6</strain>
    </source>
</reference>